<dbReference type="RefSeq" id="WP_088731669.1">
    <property type="nucleotide sequence ID" value="NZ_CP022118.1"/>
</dbReference>
<sequence>MENTMSRRKRILLTGNCEYELLGLSYLLAGMGYAVVRPEMSPPGAYDLVLVALSAEPLAGWGRHLQGIRMLHAASPVPMVVLVPSRLQEMRLLRGTAQVISGRDSLLRLRDMLRQALKGSAGPESSGELTDLRKRTLISLCTAITRNASLKAASRKDYYLRACLVEYAGVENLHVLCTSGLLPGVITDEPDNGSDR</sequence>
<proteinExistence type="predicted"/>
<keyword evidence="1" id="KW-0614">Plasmid</keyword>
<evidence type="ECO:0000313" key="2">
    <source>
        <dbReference type="Proteomes" id="UP000197157"/>
    </source>
</evidence>
<dbReference type="EMBL" id="CP022118">
    <property type="protein sequence ID" value="ASG19267.1"/>
    <property type="molecule type" value="Genomic_DNA"/>
</dbReference>
<protein>
    <submittedName>
        <fullName evidence="1">Uncharacterized protein</fullName>
    </submittedName>
</protein>
<geneLocation type="plasmid" evidence="1">
    <name>unnamed1</name>
</geneLocation>
<name>A0A241PXS0_SALET</name>
<evidence type="ECO:0000313" key="1">
    <source>
        <dbReference type="EMBL" id="ASG19267.1"/>
    </source>
</evidence>
<gene>
    <name evidence="1" type="ORF">LFZ25_26295</name>
</gene>
<organism evidence="1 2">
    <name type="scientific">Salmonella enterica subsp. enterica serovar Macclesfield str. S-1643</name>
    <dbReference type="NCBI Taxonomy" id="1242107"/>
    <lineage>
        <taxon>Bacteria</taxon>
        <taxon>Pseudomonadati</taxon>
        <taxon>Pseudomonadota</taxon>
        <taxon>Gammaproteobacteria</taxon>
        <taxon>Enterobacterales</taxon>
        <taxon>Enterobacteriaceae</taxon>
        <taxon>Salmonella</taxon>
    </lineage>
</organism>
<reference evidence="1 2" key="1">
    <citation type="submission" date="2017-06" db="EMBL/GenBank/DDBJ databases">
        <title>Salmonella reference genomes for public health.</title>
        <authorList>
            <person name="Robertson J."/>
            <person name="Yoshida C."/>
            <person name="Gurnik S."/>
            <person name="Nash J."/>
        </authorList>
    </citation>
    <scope>NUCLEOTIDE SEQUENCE [LARGE SCALE GENOMIC DNA]</scope>
    <source>
        <strain evidence="1 2">S-1643</strain>
        <plasmid evidence="2">Plasmid unnamed1</plasmid>
    </source>
</reference>
<dbReference type="AlphaFoldDB" id="A0A241PXS0"/>
<accession>A0A241PXS0</accession>
<dbReference type="Proteomes" id="UP000197157">
    <property type="component" value="Plasmid unnamed1"/>
</dbReference>